<comment type="caution">
    <text evidence="1">The sequence shown here is derived from an EMBL/GenBank/DDBJ whole genome shotgun (WGS) entry which is preliminary data.</text>
</comment>
<gene>
    <name evidence="1" type="ORF">FZC75_08290</name>
</gene>
<dbReference type="EMBL" id="VTET01000003">
    <property type="protein sequence ID" value="TYS73047.1"/>
    <property type="molecule type" value="Genomic_DNA"/>
</dbReference>
<evidence type="ECO:0000313" key="2">
    <source>
        <dbReference type="Proteomes" id="UP000324517"/>
    </source>
</evidence>
<dbReference type="AlphaFoldDB" id="A0A5D4TBR4"/>
<dbReference type="Proteomes" id="UP000324517">
    <property type="component" value="Unassembled WGS sequence"/>
</dbReference>
<dbReference type="InterPro" id="IPR046047">
    <property type="entry name" value="DUF6005"/>
</dbReference>
<dbReference type="RefSeq" id="WP_148978968.1">
    <property type="nucleotide sequence ID" value="NZ_JBNILM010000002.1"/>
</dbReference>
<sequence>MIKVHCFVSCVCEVIKKTDGVDHRPFYFGVWDADFDVSPDGILSYHSENINHDFFKTWYEMLYGIKIHRWYDDKKSKLTNVMTLLELMKNKPSYRSIMVMLDLSMLPERENKFHQNPFPHYVMLVETDDPDEWFMFDPDFRWEGRLPKQKILDAIMVPDVKGGYYFDAEQINPTNTETIEAYFRICMKHDENPMSEAIRKIVDLFSRGTEKHRRSELSNALKQIPVLAIRKYAYEHAFAFFWEADGYSEEWFEAWCDEIEKLVKGFTAIQYRAMKYAMTADDNVLKEIHEKINEQEKLEYFIKKGLNECFEAWVSNKHTEVLA</sequence>
<organism evidence="1 2">
    <name type="scientific">Sutcliffiella horikoshii</name>
    <dbReference type="NCBI Taxonomy" id="79883"/>
    <lineage>
        <taxon>Bacteria</taxon>
        <taxon>Bacillati</taxon>
        <taxon>Bacillota</taxon>
        <taxon>Bacilli</taxon>
        <taxon>Bacillales</taxon>
        <taxon>Bacillaceae</taxon>
        <taxon>Sutcliffiella</taxon>
    </lineage>
</organism>
<dbReference type="OrthoDB" id="177586at2"/>
<proteinExistence type="predicted"/>
<accession>A0A5D4TBR4</accession>
<name>A0A5D4TBR4_9BACI</name>
<evidence type="ECO:0000313" key="1">
    <source>
        <dbReference type="EMBL" id="TYS73047.1"/>
    </source>
</evidence>
<dbReference type="Pfam" id="PF19468">
    <property type="entry name" value="DUF6005"/>
    <property type="match status" value="1"/>
</dbReference>
<protein>
    <submittedName>
        <fullName evidence="1">Petrobactin biosynthesis protein AsbE</fullName>
    </submittedName>
</protein>
<reference evidence="1 2" key="1">
    <citation type="submission" date="2019-08" db="EMBL/GenBank/DDBJ databases">
        <title>Bacillus genomes from the desert of Cuatro Cienegas, Coahuila.</title>
        <authorList>
            <person name="Olmedo-Alvarez G."/>
        </authorList>
    </citation>
    <scope>NUCLEOTIDE SEQUENCE [LARGE SCALE GENOMIC DNA]</scope>
    <source>
        <strain evidence="1 2">CH98b_3T</strain>
    </source>
</reference>